<keyword evidence="1" id="KW-0732">Signal</keyword>
<gene>
    <name evidence="2" type="ORF">Cgig2_024351</name>
</gene>
<reference evidence="2" key="1">
    <citation type="submission" date="2022-04" db="EMBL/GenBank/DDBJ databases">
        <title>Carnegiea gigantea Genome sequencing and assembly v2.</title>
        <authorList>
            <person name="Copetti D."/>
            <person name="Sanderson M.J."/>
            <person name="Burquez A."/>
            <person name="Wojciechowski M.F."/>
        </authorList>
    </citation>
    <scope>NUCLEOTIDE SEQUENCE</scope>
    <source>
        <strain evidence="2">SGP5-SGP5p</strain>
        <tissue evidence="2">Aerial part</tissue>
    </source>
</reference>
<feature type="signal peptide" evidence="1">
    <location>
        <begin position="1"/>
        <end position="20"/>
    </location>
</feature>
<dbReference type="PROSITE" id="PS00283">
    <property type="entry name" value="SOYBEAN_KUNITZ"/>
    <property type="match status" value="1"/>
</dbReference>
<dbReference type="SUPFAM" id="SSF50386">
    <property type="entry name" value="STI-like"/>
    <property type="match status" value="1"/>
</dbReference>
<feature type="chain" id="PRO_5040136141" evidence="1">
    <location>
        <begin position="21"/>
        <end position="194"/>
    </location>
</feature>
<evidence type="ECO:0000313" key="2">
    <source>
        <dbReference type="EMBL" id="KAJ8435364.1"/>
    </source>
</evidence>
<dbReference type="Pfam" id="PF00197">
    <property type="entry name" value="Kunitz_legume"/>
    <property type="match status" value="1"/>
</dbReference>
<evidence type="ECO:0000256" key="1">
    <source>
        <dbReference type="SAM" id="SignalP"/>
    </source>
</evidence>
<keyword evidence="3" id="KW-1185">Reference proteome</keyword>
<dbReference type="GO" id="GO:0004866">
    <property type="term" value="F:endopeptidase inhibitor activity"/>
    <property type="evidence" value="ECO:0007669"/>
    <property type="project" value="InterPro"/>
</dbReference>
<dbReference type="EMBL" id="JAKOGI010000420">
    <property type="protein sequence ID" value="KAJ8435364.1"/>
    <property type="molecule type" value="Genomic_DNA"/>
</dbReference>
<organism evidence="2 3">
    <name type="scientific">Carnegiea gigantea</name>
    <dbReference type="NCBI Taxonomy" id="171969"/>
    <lineage>
        <taxon>Eukaryota</taxon>
        <taxon>Viridiplantae</taxon>
        <taxon>Streptophyta</taxon>
        <taxon>Embryophyta</taxon>
        <taxon>Tracheophyta</taxon>
        <taxon>Spermatophyta</taxon>
        <taxon>Magnoliopsida</taxon>
        <taxon>eudicotyledons</taxon>
        <taxon>Gunneridae</taxon>
        <taxon>Pentapetalae</taxon>
        <taxon>Caryophyllales</taxon>
        <taxon>Cactineae</taxon>
        <taxon>Cactaceae</taxon>
        <taxon>Cactoideae</taxon>
        <taxon>Echinocereeae</taxon>
        <taxon>Carnegiea</taxon>
    </lineage>
</organism>
<dbReference type="InterPro" id="IPR011065">
    <property type="entry name" value="Kunitz_inhibitor_STI-like_sf"/>
</dbReference>
<comment type="caution">
    <text evidence="2">The sequence shown here is derived from an EMBL/GenBank/DDBJ whole genome shotgun (WGS) entry which is preliminary data.</text>
</comment>
<dbReference type="AlphaFoldDB" id="A0A9Q1K229"/>
<dbReference type="PANTHER" id="PTHR33107:SF5">
    <property type="entry name" value="KUNITZ TRYPSIN INHIBITOR 5"/>
    <property type="match status" value="1"/>
</dbReference>
<dbReference type="InterPro" id="IPR002160">
    <property type="entry name" value="Prot_inh_Kunz-lg"/>
</dbReference>
<dbReference type="Proteomes" id="UP001153076">
    <property type="component" value="Unassembled WGS sequence"/>
</dbReference>
<sequence>MANKLLPVVATLFLLQLTLTNVDTDSDLVLDTNGNPLEAGSEYFIQLATGFFRRIGRTGRSSPSSCPQHLIEFNRGDPIKFIPLNETQKEIHISSAPQIDSGTSPCGDDGRSVVIASSANHVSPIPFKIEAAPGLVNTYTIAAAISAAEQAGSSYSSGYCDPASWLKMVAITTNSSEALLVYFSKYNRDVVAGI</sequence>
<dbReference type="Gene3D" id="2.80.10.50">
    <property type="match status" value="1"/>
</dbReference>
<evidence type="ECO:0000313" key="3">
    <source>
        <dbReference type="Proteomes" id="UP001153076"/>
    </source>
</evidence>
<dbReference type="PANTHER" id="PTHR33107">
    <property type="entry name" value="KUNITZ TRYPSIN INHIBITOR 2"/>
    <property type="match status" value="1"/>
</dbReference>
<name>A0A9Q1K229_9CARY</name>
<proteinExistence type="predicted"/>
<protein>
    <submittedName>
        <fullName evidence="2">Uncharacterized protein</fullName>
    </submittedName>
</protein>
<dbReference type="OrthoDB" id="1918435at2759"/>
<accession>A0A9Q1K229</accession>